<keyword evidence="3" id="KW-1185">Reference proteome</keyword>
<name>A0ABQ9IGR2_9NEOP</name>
<feature type="transmembrane region" description="Helical" evidence="1">
    <location>
        <begin position="143"/>
        <end position="165"/>
    </location>
</feature>
<keyword evidence="1" id="KW-0472">Membrane</keyword>
<dbReference type="EMBL" id="JARBHB010000001">
    <property type="protein sequence ID" value="KAJ8895873.1"/>
    <property type="molecule type" value="Genomic_DNA"/>
</dbReference>
<dbReference type="Proteomes" id="UP001159363">
    <property type="component" value="Chromosome 1"/>
</dbReference>
<organism evidence="2 3">
    <name type="scientific">Dryococelus australis</name>
    <dbReference type="NCBI Taxonomy" id="614101"/>
    <lineage>
        <taxon>Eukaryota</taxon>
        <taxon>Metazoa</taxon>
        <taxon>Ecdysozoa</taxon>
        <taxon>Arthropoda</taxon>
        <taxon>Hexapoda</taxon>
        <taxon>Insecta</taxon>
        <taxon>Pterygota</taxon>
        <taxon>Neoptera</taxon>
        <taxon>Polyneoptera</taxon>
        <taxon>Phasmatodea</taxon>
        <taxon>Verophasmatodea</taxon>
        <taxon>Anareolatae</taxon>
        <taxon>Phasmatidae</taxon>
        <taxon>Eurycanthinae</taxon>
        <taxon>Dryococelus</taxon>
    </lineage>
</organism>
<evidence type="ECO:0000313" key="2">
    <source>
        <dbReference type="EMBL" id="KAJ8895873.1"/>
    </source>
</evidence>
<keyword evidence="1" id="KW-1133">Transmembrane helix</keyword>
<proteinExistence type="predicted"/>
<protein>
    <submittedName>
        <fullName evidence="2">Uncharacterized protein</fullName>
    </submittedName>
</protein>
<reference evidence="2 3" key="1">
    <citation type="submission" date="2023-02" db="EMBL/GenBank/DDBJ databases">
        <title>LHISI_Scaffold_Assembly.</title>
        <authorList>
            <person name="Stuart O.P."/>
            <person name="Cleave R."/>
            <person name="Magrath M.J.L."/>
            <person name="Mikheyev A.S."/>
        </authorList>
    </citation>
    <scope>NUCLEOTIDE SEQUENCE [LARGE SCALE GENOMIC DNA]</scope>
    <source>
        <strain evidence="2">Daus_M_001</strain>
        <tissue evidence="2">Leg muscle</tissue>
    </source>
</reference>
<keyword evidence="1" id="KW-0812">Transmembrane</keyword>
<gene>
    <name evidence="2" type="ORF">PR048_001213</name>
</gene>
<sequence>MPITVIGSQDLDVESRRIVQWRACKGAGRRWRGQACPCACVLSPPSPLFCYTCGAADNSPPPNIEPTITSPCRQFIPVRAISRTQATFHTIPRAFSAACTRDVLLINENVLSSSAHLQFHTVPSHFRLVPIEQTRGHAESFNVAAAAALSIMSSSVSLLVFVWLVQFLTGERVAFLPGTLITFDHLCSPQLFNCFSLLRLIPSHPRLAISFPLPFIKRCPILGNQRFSVPTVQPKHIWLRRVDRCVTASAKTRAASANSCALPLQPRSTSLVSLNSRVQWSATAQLPCASHIATRTHIAHTTPVVRPSCSRLYYRQSREVPPIRGRRRTHKIISSTWLSNQTGRSTAQSLSRLITKEHAVEDLYQSGASGTCVAGIASRCLMFPACCYNTYIGPNPAGQLRLGSSDPATRPAATTIVRFNEPYLNSGTPRRGRRCVAKCGRSSVDTIVPALGVPTVLKTCYPLSTIEITASVTIDVIALHFSLFLPPCYEPCPNPASRCRSVKDYTEKKKIRGHSFCVCVPALRLAARSSGNGVTHRRVVSCSPVRGPTSGVLAWRQYSMDMDCLTGPVTSSSLPRQTNMFPGPILNIQCWSRPHKHLRSRIAPQEYLRMPNAGLQQLEMAIVKAREWELCRHSHVTIVEDCEGWKPKRERGTETDQPPYYDVTQPPCCTQVTLTQNLDPIQTLAWPPSWILDFPLCQSGQAAAILALGDFDLDTDMVRTHDPSIRSPTVRPLNHHAHTIAMYEATIQLRPANNITPFYLFYQPTPLIPTNHTTHYTEAYLNHSSTQTIQCKHTAHTSDTINFFSYHPPCRQPPVKIH</sequence>
<evidence type="ECO:0000313" key="3">
    <source>
        <dbReference type="Proteomes" id="UP001159363"/>
    </source>
</evidence>
<comment type="caution">
    <text evidence="2">The sequence shown here is derived from an EMBL/GenBank/DDBJ whole genome shotgun (WGS) entry which is preliminary data.</text>
</comment>
<accession>A0ABQ9IGR2</accession>
<evidence type="ECO:0000256" key="1">
    <source>
        <dbReference type="SAM" id="Phobius"/>
    </source>
</evidence>